<evidence type="ECO:0000313" key="2">
    <source>
        <dbReference type="Proteomes" id="UP000054408"/>
    </source>
</evidence>
<protein>
    <submittedName>
        <fullName evidence="1">Uncharacterized protein</fullName>
    </submittedName>
</protein>
<dbReference type="AlphaFoldDB" id="A0A0L0D7F7"/>
<accession>A0A0L0D7F7</accession>
<dbReference type="EMBL" id="GL349450">
    <property type="protein sequence ID" value="KNC48289.1"/>
    <property type="molecule type" value="Genomic_DNA"/>
</dbReference>
<dbReference type="OrthoDB" id="417318at2759"/>
<dbReference type="Proteomes" id="UP000054408">
    <property type="component" value="Unassembled WGS sequence"/>
</dbReference>
<proteinExistence type="predicted"/>
<keyword evidence="2" id="KW-1185">Reference proteome</keyword>
<evidence type="ECO:0000313" key="1">
    <source>
        <dbReference type="EMBL" id="KNC48289.1"/>
    </source>
</evidence>
<organism evidence="1 2">
    <name type="scientific">Thecamonas trahens ATCC 50062</name>
    <dbReference type="NCBI Taxonomy" id="461836"/>
    <lineage>
        <taxon>Eukaryota</taxon>
        <taxon>Apusozoa</taxon>
        <taxon>Apusomonadida</taxon>
        <taxon>Apusomonadidae</taxon>
        <taxon>Thecamonas</taxon>
    </lineage>
</organism>
<dbReference type="RefSeq" id="XP_013758856.1">
    <property type="nucleotide sequence ID" value="XM_013903402.1"/>
</dbReference>
<sequence length="115" mass="12379">MAAVGRTELMADADAGKAVLEAIRARVNGCVEVDDELNAPSVGLILGSAMNEKMRLGMGSDNGFVPSVVIVLITDPLDIDSKWMTFVDKKLPPRITFRVFDALYKFNPIAAPVEA</sequence>
<dbReference type="GeneID" id="25564058"/>
<reference evidence="1 2" key="1">
    <citation type="submission" date="2010-05" db="EMBL/GenBank/DDBJ databases">
        <title>The Genome Sequence of Thecamonas trahens ATCC 50062.</title>
        <authorList>
            <consortium name="The Broad Institute Genome Sequencing Platform"/>
            <person name="Russ C."/>
            <person name="Cuomo C."/>
            <person name="Shea T."/>
            <person name="Young S.K."/>
            <person name="Zeng Q."/>
            <person name="Koehrsen M."/>
            <person name="Haas B."/>
            <person name="Borodovsky M."/>
            <person name="Guigo R."/>
            <person name="Alvarado L."/>
            <person name="Berlin A."/>
            <person name="Bochicchio J."/>
            <person name="Borenstein D."/>
            <person name="Chapman S."/>
            <person name="Chen Z."/>
            <person name="Freedman E."/>
            <person name="Gellesch M."/>
            <person name="Goldberg J."/>
            <person name="Griggs A."/>
            <person name="Gujja S."/>
            <person name="Heilman E."/>
            <person name="Heiman D."/>
            <person name="Hepburn T."/>
            <person name="Howarth C."/>
            <person name="Jen D."/>
            <person name="Larson L."/>
            <person name="Mehta T."/>
            <person name="Park D."/>
            <person name="Pearson M."/>
            <person name="Roberts A."/>
            <person name="Saif S."/>
            <person name="Shenoy N."/>
            <person name="Sisk P."/>
            <person name="Stolte C."/>
            <person name="Sykes S."/>
            <person name="Thomson T."/>
            <person name="Walk T."/>
            <person name="White J."/>
            <person name="Yandava C."/>
            <person name="Burger G."/>
            <person name="Gray M.W."/>
            <person name="Holland P.W.H."/>
            <person name="King N."/>
            <person name="Lang F.B.F."/>
            <person name="Roger A.J."/>
            <person name="Ruiz-Trillo I."/>
            <person name="Lander E."/>
            <person name="Nusbaum C."/>
        </authorList>
    </citation>
    <scope>NUCLEOTIDE SEQUENCE [LARGE SCALE GENOMIC DNA]</scope>
    <source>
        <strain evidence="1 2">ATCC 50062</strain>
    </source>
</reference>
<gene>
    <name evidence="1" type="ORF">AMSG_04519</name>
</gene>
<name>A0A0L0D7F7_THETB</name>